<reference evidence="1 2" key="1">
    <citation type="submission" date="2019-01" db="EMBL/GenBank/DDBJ databases">
        <title>Sequencing of cultivated peanut Arachis hypogaea provides insights into genome evolution and oil improvement.</title>
        <authorList>
            <person name="Chen X."/>
        </authorList>
    </citation>
    <scope>NUCLEOTIDE SEQUENCE [LARGE SCALE GENOMIC DNA]</scope>
    <source>
        <strain evidence="2">cv. Fuhuasheng</strain>
        <tissue evidence="1">Leaves</tissue>
    </source>
</reference>
<name>A0A445DYT7_ARAHY</name>
<dbReference type="AlphaFoldDB" id="A0A445DYT7"/>
<evidence type="ECO:0000313" key="2">
    <source>
        <dbReference type="Proteomes" id="UP000289738"/>
    </source>
</evidence>
<protein>
    <submittedName>
        <fullName evidence="1">Uncharacterized protein</fullName>
    </submittedName>
</protein>
<accession>A0A445DYT7</accession>
<gene>
    <name evidence="1" type="ORF">Ahy_A03g014831</name>
</gene>
<evidence type="ECO:0000313" key="1">
    <source>
        <dbReference type="EMBL" id="RYR68330.1"/>
    </source>
</evidence>
<comment type="caution">
    <text evidence="1">The sequence shown here is derived from an EMBL/GenBank/DDBJ whole genome shotgun (WGS) entry which is preliminary data.</text>
</comment>
<sequence length="72" mass="8044">MEVEESRNIQTTISKTNAIFAFYPKTGETNPGSFQEGGSEEIEEQTAWQMKAYLLNQDIISFINQVPNLGAS</sequence>
<proteinExistence type="predicted"/>
<dbReference type="EMBL" id="SDMP01000003">
    <property type="protein sequence ID" value="RYR68330.1"/>
    <property type="molecule type" value="Genomic_DNA"/>
</dbReference>
<keyword evidence="2" id="KW-1185">Reference proteome</keyword>
<dbReference type="Proteomes" id="UP000289738">
    <property type="component" value="Chromosome A03"/>
</dbReference>
<organism evidence="1 2">
    <name type="scientific">Arachis hypogaea</name>
    <name type="common">Peanut</name>
    <dbReference type="NCBI Taxonomy" id="3818"/>
    <lineage>
        <taxon>Eukaryota</taxon>
        <taxon>Viridiplantae</taxon>
        <taxon>Streptophyta</taxon>
        <taxon>Embryophyta</taxon>
        <taxon>Tracheophyta</taxon>
        <taxon>Spermatophyta</taxon>
        <taxon>Magnoliopsida</taxon>
        <taxon>eudicotyledons</taxon>
        <taxon>Gunneridae</taxon>
        <taxon>Pentapetalae</taxon>
        <taxon>rosids</taxon>
        <taxon>fabids</taxon>
        <taxon>Fabales</taxon>
        <taxon>Fabaceae</taxon>
        <taxon>Papilionoideae</taxon>
        <taxon>50 kb inversion clade</taxon>
        <taxon>dalbergioids sensu lato</taxon>
        <taxon>Dalbergieae</taxon>
        <taxon>Pterocarpus clade</taxon>
        <taxon>Arachis</taxon>
    </lineage>
</organism>